<dbReference type="PANTHER" id="PTHR10695:SF46">
    <property type="entry name" value="BIFUNCTIONAL COENZYME A SYNTHASE-RELATED"/>
    <property type="match status" value="1"/>
</dbReference>
<keyword evidence="7" id="KW-1185">Reference proteome</keyword>
<sequence length="224" mass="24010">MAPTSAGPSVVRLGLTGGIGAGKSAVAQIWRDAGVRVIDLDAHSRAVLDRPGDGLEEAIARFGEQYRSDEGTADREALARLVFSDAAARADLERIVLTRVDRAVGEEEAQARAAGESLLVHDSPLLLEKGHDDGRYAQVIAVIAPRAQRVERVTASRGRPRDYTESVMAAQVSDLERIRRADRLLMNGQGLGALRERALALLAALREELTPPASRRTPPVLPGS</sequence>
<comment type="similarity">
    <text evidence="3">Belongs to the CoaE family.</text>
</comment>
<dbReference type="Proteomes" id="UP000282185">
    <property type="component" value="Unassembled WGS sequence"/>
</dbReference>
<evidence type="ECO:0000313" key="8">
    <source>
        <dbReference type="Proteomes" id="UP000282185"/>
    </source>
</evidence>
<feature type="binding site" evidence="3">
    <location>
        <begin position="20"/>
        <end position="25"/>
    </location>
    <ligand>
        <name>ATP</name>
        <dbReference type="ChEBI" id="CHEBI:30616"/>
    </ligand>
</feature>
<dbReference type="Proteomes" id="UP000254236">
    <property type="component" value="Chromosome"/>
</dbReference>
<evidence type="ECO:0000313" key="7">
    <source>
        <dbReference type="Proteomes" id="UP000254236"/>
    </source>
</evidence>
<dbReference type="EC" id="2.7.1.24" evidence="3 4"/>
<comment type="function">
    <text evidence="3">Catalyzes the phosphorylation of the 3'-hydroxyl group of dephosphocoenzyme A to form coenzyme A.</text>
</comment>
<name>A0A345YM85_9MICO</name>
<evidence type="ECO:0000256" key="3">
    <source>
        <dbReference type="HAMAP-Rule" id="MF_00376"/>
    </source>
</evidence>
<accession>A0A345YM85</accession>
<keyword evidence="3 6" id="KW-0418">Kinase</keyword>
<dbReference type="GO" id="GO:0005524">
    <property type="term" value="F:ATP binding"/>
    <property type="evidence" value="ECO:0007669"/>
    <property type="project" value="UniProtKB-UniRule"/>
</dbReference>
<reference evidence="6 8" key="2">
    <citation type="submission" date="2018-08" db="EMBL/GenBank/DDBJ databases">
        <title>Brachybacterium saurashtrense DSM 23186.</title>
        <authorList>
            <person name="Li Y."/>
        </authorList>
    </citation>
    <scope>NUCLEOTIDE SEQUENCE [LARGE SCALE GENOMIC DNA]</scope>
    <source>
        <strain evidence="6 8">DSM 23186</strain>
    </source>
</reference>
<reference evidence="5 7" key="1">
    <citation type="submission" date="2018-07" db="EMBL/GenBank/DDBJ databases">
        <title>Brachybacterium saurashtrense DSM 23186 genome sequence.</title>
        <authorList>
            <person name="Guo L."/>
        </authorList>
    </citation>
    <scope>NUCLEOTIDE SEQUENCE [LARGE SCALE GENOMIC DNA]</scope>
    <source>
        <strain evidence="5 7">DSM 23186</strain>
    </source>
</reference>
<protein>
    <recommendedName>
        <fullName evidence="3 4">Dephospho-CoA kinase</fullName>
        <ecNumber evidence="3 4">2.7.1.24</ecNumber>
    </recommendedName>
    <alternativeName>
        <fullName evidence="3">Dephosphocoenzyme A kinase</fullName>
    </alternativeName>
</protein>
<evidence type="ECO:0000313" key="5">
    <source>
        <dbReference type="EMBL" id="AXK45037.1"/>
    </source>
</evidence>
<keyword evidence="2 3" id="KW-0067">ATP-binding</keyword>
<keyword evidence="3 6" id="KW-0808">Transferase</keyword>
<dbReference type="InterPro" id="IPR027417">
    <property type="entry name" value="P-loop_NTPase"/>
</dbReference>
<dbReference type="EMBL" id="QSWH01000006">
    <property type="protein sequence ID" value="RRR21721.1"/>
    <property type="molecule type" value="Genomic_DNA"/>
</dbReference>
<dbReference type="Gene3D" id="3.40.50.300">
    <property type="entry name" value="P-loop containing nucleotide triphosphate hydrolases"/>
    <property type="match status" value="1"/>
</dbReference>
<dbReference type="NCBIfam" id="TIGR00152">
    <property type="entry name" value="dephospho-CoA kinase"/>
    <property type="match status" value="1"/>
</dbReference>
<dbReference type="HAMAP" id="MF_00376">
    <property type="entry name" value="Dephospho_CoA_kinase"/>
    <property type="match status" value="1"/>
</dbReference>
<evidence type="ECO:0000256" key="2">
    <source>
        <dbReference type="ARBA" id="ARBA00022840"/>
    </source>
</evidence>
<proteinExistence type="inferred from homology"/>
<dbReference type="InterPro" id="IPR001977">
    <property type="entry name" value="Depp_CoAkinase"/>
</dbReference>
<dbReference type="KEGG" id="bsau:DWV08_05025"/>
<dbReference type="PANTHER" id="PTHR10695">
    <property type="entry name" value="DEPHOSPHO-COA KINASE-RELATED"/>
    <property type="match status" value="1"/>
</dbReference>
<comment type="subcellular location">
    <subcellularLocation>
        <location evidence="3">Cytoplasm</location>
    </subcellularLocation>
</comment>
<dbReference type="GO" id="GO:0005737">
    <property type="term" value="C:cytoplasm"/>
    <property type="evidence" value="ECO:0007669"/>
    <property type="project" value="UniProtKB-SubCell"/>
</dbReference>
<dbReference type="EMBL" id="CP031356">
    <property type="protein sequence ID" value="AXK45037.1"/>
    <property type="molecule type" value="Genomic_DNA"/>
</dbReference>
<dbReference type="Pfam" id="PF01121">
    <property type="entry name" value="CoaE"/>
    <property type="match status" value="1"/>
</dbReference>
<evidence type="ECO:0000256" key="4">
    <source>
        <dbReference type="NCBIfam" id="TIGR00152"/>
    </source>
</evidence>
<keyword evidence="1 3" id="KW-0547">Nucleotide-binding</keyword>
<dbReference type="CDD" id="cd02022">
    <property type="entry name" value="DPCK"/>
    <property type="match status" value="1"/>
</dbReference>
<gene>
    <name evidence="3 6" type="primary">coaE</name>
    <name evidence="5" type="ORF">DWV08_05025</name>
    <name evidence="6" type="ORF">DXU92_13600</name>
</gene>
<dbReference type="AlphaFoldDB" id="A0A345YM85"/>
<dbReference type="PROSITE" id="PS51219">
    <property type="entry name" value="DPCK"/>
    <property type="match status" value="1"/>
</dbReference>
<dbReference type="GO" id="GO:0004140">
    <property type="term" value="F:dephospho-CoA kinase activity"/>
    <property type="evidence" value="ECO:0007669"/>
    <property type="project" value="UniProtKB-UniRule"/>
</dbReference>
<organism evidence="6 8">
    <name type="scientific">Brachybacterium saurashtrense</name>
    <dbReference type="NCBI Taxonomy" id="556288"/>
    <lineage>
        <taxon>Bacteria</taxon>
        <taxon>Bacillati</taxon>
        <taxon>Actinomycetota</taxon>
        <taxon>Actinomycetes</taxon>
        <taxon>Micrococcales</taxon>
        <taxon>Dermabacteraceae</taxon>
        <taxon>Brachybacterium</taxon>
    </lineage>
</organism>
<comment type="catalytic activity">
    <reaction evidence="3">
        <text>3'-dephospho-CoA + ATP = ADP + CoA + H(+)</text>
        <dbReference type="Rhea" id="RHEA:18245"/>
        <dbReference type="ChEBI" id="CHEBI:15378"/>
        <dbReference type="ChEBI" id="CHEBI:30616"/>
        <dbReference type="ChEBI" id="CHEBI:57287"/>
        <dbReference type="ChEBI" id="CHEBI:57328"/>
        <dbReference type="ChEBI" id="CHEBI:456216"/>
        <dbReference type="EC" id="2.7.1.24"/>
    </reaction>
</comment>
<keyword evidence="3" id="KW-0173">Coenzyme A biosynthesis</keyword>
<comment type="pathway">
    <text evidence="3">Cofactor biosynthesis; coenzyme A biosynthesis; CoA from (R)-pantothenate: step 5/5.</text>
</comment>
<dbReference type="OrthoDB" id="9812943at2"/>
<evidence type="ECO:0000256" key="1">
    <source>
        <dbReference type="ARBA" id="ARBA00022741"/>
    </source>
</evidence>
<evidence type="ECO:0000313" key="6">
    <source>
        <dbReference type="EMBL" id="RRR21721.1"/>
    </source>
</evidence>
<dbReference type="GO" id="GO:0015937">
    <property type="term" value="P:coenzyme A biosynthetic process"/>
    <property type="evidence" value="ECO:0007669"/>
    <property type="project" value="UniProtKB-UniRule"/>
</dbReference>
<dbReference type="SUPFAM" id="SSF52540">
    <property type="entry name" value="P-loop containing nucleoside triphosphate hydrolases"/>
    <property type="match status" value="1"/>
</dbReference>
<keyword evidence="3" id="KW-0963">Cytoplasm</keyword>
<dbReference type="RefSeq" id="WP_115412789.1">
    <property type="nucleotide sequence ID" value="NZ_CP031356.1"/>
</dbReference>